<keyword evidence="1" id="KW-0732">Signal</keyword>
<proteinExistence type="predicted"/>
<dbReference type="AlphaFoldDB" id="A0A1D2LZV2"/>
<gene>
    <name evidence="3" type="ORF">CNY62_10800</name>
</gene>
<dbReference type="KEGG" id="bths:CNY62_10800"/>
<dbReference type="Pfam" id="PF13731">
    <property type="entry name" value="WxL"/>
    <property type="match status" value="1"/>
</dbReference>
<organism evidence="3 4">
    <name type="scientific">Brochothrix thermosphacta</name>
    <name type="common">Microbacterium thermosphactum</name>
    <dbReference type="NCBI Taxonomy" id="2756"/>
    <lineage>
        <taxon>Bacteria</taxon>
        <taxon>Bacillati</taxon>
        <taxon>Bacillota</taxon>
        <taxon>Bacilli</taxon>
        <taxon>Bacillales</taxon>
        <taxon>Listeriaceae</taxon>
        <taxon>Brochothrix</taxon>
    </lineage>
</organism>
<feature type="domain" description="WxL" evidence="2">
    <location>
        <begin position="37"/>
        <end position="225"/>
    </location>
</feature>
<dbReference type="EMBL" id="CP023483">
    <property type="protein sequence ID" value="ATF26799.1"/>
    <property type="molecule type" value="Genomic_DNA"/>
</dbReference>
<dbReference type="InterPro" id="IPR027994">
    <property type="entry name" value="WxL_dom"/>
</dbReference>
<evidence type="ECO:0000256" key="1">
    <source>
        <dbReference type="SAM" id="SignalP"/>
    </source>
</evidence>
<dbReference type="OrthoDB" id="2356942at2"/>
<evidence type="ECO:0000313" key="3">
    <source>
        <dbReference type="EMBL" id="ATF26799.1"/>
    </source>
</evidence>
<dbReference type="RefSeq" id="WP_069125053.1">
    <property type="nucleotide sequence ID" value="NZ_CBCPHX010000001.1"/>
</dbReference>
<keyword evidence="4" id="KW-1185">Reference proteome</keyword>
<dbReference type="Proteomes" id="UP000243591">
    <property type="component" value="Chromosome"/>
</dbReference>
<protein>
    <submittedName>
        <fullName evidence="3">WxL domain-containing protein</fullName>
    </submittedName>
</protein>
<dbReference type="STRING" id="2756.BFR44_05235"/>
<name>A0A1D2LZV2_BROTH</name>
<evidence type="ECO:0000259" key="2">
    <source>
        <dbReference type="Pfam" id="PF13731"/>
    </source>
</evidence>
<accession>A0A1D2LZV2</accession>
<feature type="signal peptide" evidence="1">
    <location>
        <begin position="1"/>
        <end position="26"/>
    </location>
</feature>
<feature type="chain" id="PRO_5030026289" evidence="1">
    <location>
        <begin position="27"/>
        <end position="226"/>
    </location>
</feature>
<evidence type="ECO:0000313" key="4">
    <source>
        <dbReference type="Proteomes" id="UP000243591"/>
    </source>
</evidence>
<sequence length="226" mass="22837">MKLTKTLAVTGLATALMITGSGIVSADETAPKAETGSASVILSGSNGETPPEIIDPTLPVDPENPGVDPGETGQTGPLTIDYVPHFDFGSVEIGEKPTVTAATNAKASVQISDRRASGEGWSLTASLSEFTDAEDKTQELKGVSITLPAGKAATTEGNVSPEAVTLAADLKANGESATIFKADENAGLGSWANVITPGDVKLSVGSGNLAGDYSATMTYTLANAPK</sequence>
<reference evidence="3 4" key="1">
    <citation type="submission" date="2017-09" db="EMBL/GenBank/DDBJ databases">
        <title>Complete Genome Sequences of Two Strains of the Meat Spoilage Bacterium Brochothrix thermosphacta Isolated from Ground Chicken.</title>
        <authorList>
            <person name="Paoli G.C."/>
            <person name="Wijey C."/>
            <person name="Chen C.-Y."/>
            <person name="Nguyen L."/>
            <person name="Yan X."/>
            <person name="Irwin P.L."/>
        </authorList>
    </citation>
    <scope>NUCLEOTIDE SEQUENCE [LARGE SCALE GENOMIC DNA]</scope>
    <source>
        <strain evidence="3 4">BI</strain>
    </source>
</reference>